<evidence type="ECO:0000313" key="2">
    <source>
        <dbReference type="EMBL" id="KAJ0201360.1"/>
    </source>
</evidence>
<dbReference type="EMBL" id="NBSK02000006">
    <property type="protein sequence ID" value="KAJ0201360.1"/>
    <property type="molecule type" value="Genomic_DNA"/>
</dbReference>
<evidence type="ECO:0000313" key="3">
    <source>
        <dbReference type="Proteomes" id="UP000235145"/>
    </source>
</evidence>
<keyword evidence="3" id="KW-1185">Reference proteome</keyword>
<reference evidence="2 3" key="1">
    <citation type="journal article" date="2017" name="Nat. Commun.">
        <title>Genome assembly with in vitro proximity ligation data and whole-genome triplication in lettuce.</title>
        <authorList>
            <person name="Reyes-Chin-Wo S."/>
            <person name="Wang Z."/>
            <person name="Yang X."/>
            <person name="Kozik A."/>
            <person name="Arikit S."/>
            <person name="Song C."/>
            <person name="Xia L."/>
            <person name="Froenicke L."/>
            <person name="Lavelle D.O."/>
            <person name="Truco M.J."/>
            <person name="Xia R."/>
            <person name="Zhu S."/>
            <person name="Xu C."/>
            <person name="Xu H."/>
            <person name="Xu X."/>
            <person name="Cox K."/>
            <person name="Korf I."/>
            <person name="Meyers B.C."/>
            <person name="Michelmore R.W."/>
        </authorList>
    </citation>
    <scope>NUCLEOTIDE SEQUENCE [LARGE SCALE GENOMIC DNA]</scope>
    <source>
        <strain evidence="3">cv. Salinas</strain>
        <tissue evidence="2">Seedlings</tissue>
    </source>
</reference>
<dbReference type="AlphaFoldDB" id="A0A9R1VAX3"/>
<dbReference type="InterPro" id="IPR015496">
    <property type="entry name" value="Ubiquilin"/>
</dbReference>
<dbReference type="PANTHER" id="PTHR10677:SF3">
    <property type="entry name" value="FI07626P-RELATED"/>
    <property type="match status" value="1"/>
</dbReference>
<dbReference type="PANTHER" id="PTHR10677">
    <property type="entry name" value="UBIQUILIN"/>
    <property type="match status" value="1"/>
</dbReference>
<gene>
    <name evidence="2" type="ORF">LSAT_V11C600328600</name>
</gene>
<accession>A0A9R1VAX3</accession>
<dbReference type="Proteomes" id="UP000235145">
    <property type="component" value="Unassembled WGS sequence"/>
</dbReference>
<dbReference type="SMART" id="SM00727">
    <property type="entry name" value="STI1"/>
    <property type="match status" value="1"/>
</dbReference>
<comment type="caution">
    <text evidence="2">The sequence shown here is derived from an EMBL/GenBank/DDBJ whole genome shotgun (WGS) entry which is preliminary data.</text>
</comment>
<proteinExistence type="predicted"/>
<organism evidence="2 3">
    <name type="scientific">Lactuca sativa</name>
    <name type="common">Garden lettuce</name>
    <dbReference type="NCBI Taxonomy" id="4236"/>
    <lineage>
        <taxon>Eukaryota</taxon>
        <taxon>Viridiplantae</taxon>
        <taxon>Streptophyta</taxon>
        <taxon>Embryophyta</taxon>
        <taxon>Tracheophyta</taxon>
        <taxon>Spermatophyta</taxon>
        <taxon>Magnoliopsida</taxon>
        <taxon>eudicotyledons</taxon>
        <taxon>Gunneridae</taxon>
        <taxon>Pentapetalae</taxon>
        <taxon>asterids</taxon>
        <taxon>campanulids</taxon>
        <taxon>Asterales</taxon>
        <taxon>Asteraceae</taxon>
        <taxon>Cichorioideae</taxon>
        <taxon>Cichorieae</taxon>
        <taxon>Lactucinae</taxon>
        <taxon>Lactuca</taxon>
    </lineage>
</organism>
<feature type="domain" description="STI1" evidence="1">
    <location>
        <begin position="8"/>
        <end position="43"/>
    </location>
</feature>
<name>A0A9R1VAX3_LACSA</name>
<protein>
    <recommendedName>
        <fullName evidence="1">STI1 domain-containing protein</fullName>
    </recommendedName>
</protein>
<dbReference type="InterPro" id="IPR009060">
    <property type="entry name" value="UBA-like_sf"/>
</dbReference>
<dbReference type="Gene3D" id="1.10.8.10">
    <property type="entry name" value="DNA helicase RuvA subunit, C-terminal domain"/>
    <property type="match status" value="1"/>
</dbReference>
<dbReference type="InterPro" id="IPR006636">
    <property type="entry name" value="STI1_HS-bd"/>
</dbReference>
<sequence length="146" mass="17339">MELIVSQNPQLSTMFDFNPHLREMAQNPEVLRQLTSPQMMQQMMSSQQLLPRLNQQQPTLMTKQYGIRHVDEYVWWTWSWWHRMAPEQLYATQLCQLQEMGFFDVQENIRVFSATSGNVHALLLRGFWGTLVHDGDDVAFFLDIQY</sequence>
<evidence type="ECO:0000259" key="1">
    <source>
        <dbReference type="SMART" id="SM00727"/>
    </source>
</evidence>
<dbReference type="SUPFAM" id="SSF46934">
    <property type="entry name" value="UBA-like"/>
    <property type="match status" value="1"/>
</dbReference>